<reference evidence="7" key="1">
    <citation type="submission" date="2019-07" db="EMBL/GenBank/DDBJ databases">
        <title>Overview of O-antigen diversity of Escherichia albertii, an emerging enteropathogen; genetic structure, serology, and development of O-genotyping method.</title>
        <authorList>
            <person name="Ooka T."/>
            <person name="Seto K."/>
            <person name="Ogura Y."/>
            <person name="Iguchi A."/>
            <person name="Imura N."/>
            <person name="Honda M."/>
            <person name="Etoh Y."/>
            <person name="Ikeda T."/>
            <person name="Sugitani W."/>
            <person name="Konno T."/>
            <person name="Kawano K."/>
            <person name="Kudo Y."/>
            <person name="Murakami K."/>
            <person name="Hayashi T."/>
            <person name="Nishi J."/>
        </authorList>
    </citation>
    <scope>NUCLEOTIDE SEQUENCE</scope>
    <source>
        <strain evidence="7">NIAH_Bird 23</strain>
    </source>
</reference>
<name>A0A5A4U9A4_ESCAL</name>
<gene>
    <name evidence="7" type="primary">wzx</name>
</gene>
<feature type="transmembrane region" description="Helical" evidence="6">
    <location>
        <begin position="315"/>
        <end position="337"/>
    </location>
</feature>
<dbReference type="EMBL" id="LC494324">
    <property type="protein sequence ID" value="BBM62573.1"/>
    <property type="molecule type" value="Genomic_DNA"/>
</dbReference>
<dbReference type="PANTHER" id="PTHR30250:SF26">
    <property type="entry name" value="PSMA PROTEIN"/>
    <property type="match status" value="1"/>
</dbReference>
<feature type="transmembrane region" description="Helical" evidence="6">
    <location>
        <begin position="166"/>
        <end position="188"/>
    </location>
</feature>
<feature type="transmembrane region" description="Helical" evidence="6">
    <location>
        <begin position="12"/>
        <end position="30"/>
    </location>
</feature>
<feature type="transmembrane region" description="Helical" evidence="6">
    <location>
        <begin position="142"/>
        <end position="160"/>
    </location>
</feature>
<dbReference type="RefSeq" id="WP_059217427.1">
    <property type="nucleotide sequence ID" value="NZ_BBVL01000015.1"/>
</dbReference>
<keyword evidence="4 6" id="KW-1133">Transmembrane helix</keyword>
<sequence>MKINVCLSFGTTLCKMITGLLFLAILSHAITNAEYSIIVTSLFFAQLLSVFVDGGINNEVLSLTKETLDNDTDEYQKLSMNGAVRLVVHLFFSFILSIYFILVDGWNAGWIFFLGYISGVLSSILETYSIKLKTEYKYIEDFVLNLFCSMFILLSSFFVYMFPQFLVLYLVFFRLIPLAIYRKPLHVFKMIKMIDYKMIKNNYIERKHYSIDSIATSINLQLDSFFLLLLFGREIYAYYQPLNRLYNSCIGLSSAVVSFAIPYAHLLTSKVKKVCFLVFSFSLSAIIISLLYCSFSRDVVMTFFGDKFSMDEKYIILFSVLIFVRYLCASFGSYLMISGEQKKRALINLTITILCIPLISISETYSDILMVIIGGQVFISCLYLLVFKKGAGYDK</sequence>
<accession>A0A5A4U9A4</accession>
<feature type="transmembrane region" description="Helical" evidence="6">
    <location>
        <begin position="245"/>
        <end position="267"/>
    </location>
</feature>
<keyword evidence="3 6" id="KW-0812">Transmembrane</keyword>
<keyword evidence="2" id="KW-1003">Cell membrane</keyword>
<evidence type="ECO:0000256" key="2">
    <source>
        <dbReference type="ARBA" id="ARBA00022475"/>
    </source>
</evidence>
<feature type="transmembrane region" description="Helical" evidence="6">
    <location>
        <begin position="83"/>
        <end position="102"/>
    </location>
</feature>
<dbReference type="InterPro" id="IPR050833">
    <property type="entry name" value="Poly_Biosynth_Transport"/>
</dbReference>
<dbReference type="AlphaFoldDB" id="A0A5A4U9A4"/>
<dbReference type="PANTHER" id="PTHR30250">
    <property type="entry name" value="PST FAMILY PREDICTED COLANIC ACID TRANSPORTER"/>
    <property type="match status" value="1"/>
</dbReference>
<feature type="transmembrane region" description="Helical" evidence="6">
    <location>
        <begin position="36"/>
        <end position="56"/>
    </location>
</feature>
<protein>
    <submittedName>
        <fullName evidence="7">O-antigen flippase</fullName>
    </submittedName>
</protein>
<feature type="transmembrane region" description="Helical" evidence="6">
    <location>
        <begin position="209"/>
        <end position="233"/>
    </location>
</feature>
<keyword evidence="5 6" id="KW-0472">Membrane</keyword>
<proteinExistence type="predicted"/>
<feature type="transmembrane region" description="Helical" evidence="6">
    <location>
        <begin position="274"/>
        <end position="295"/>
    </location>
</feature>
<evidence type="ECO:0000256" key="4">
    <source>
        <dbReference type="ARBA" id="ARBA00022989"/>
    </source>
</evidence>
<feature type="transmembrane region" description="Helical" evidence="6">
    <location>
        <begin position="368"/>
        <end position="387"/>
    </location>
</feature>
<evidence type="ECO:0000256" key="3">
    <source>
        <dbReference type="ARBA" id="ARBA00022692"/>
    </source>
</evidence>
<evidence type="ECO:0000313" key="7">
    <source>
        <dbReference type="EMBL" id="BBM62573.1"/>
    </source>
</evidence>
<evidence type="ECO:0000256" key="6">
    <source>
        <dbReference type="SAM" id="Phobius"/>
    </source>
</evidence>
<dbReference type="GO" id="GO:0005886">
    <property type="term" value="C:plasma membrane"/>
    <property type="evidence" value="ECO:0007669"/>
    <property type="project" value="UniProtKB-SubCell"/>
</dbReference>
<evidence type="ECO:0000256" key="1">
    <source>
        <dbReference type="ARBA" id="ARBA00004651"/>
    </source>
</evidence>
<evidence type="ECO:0000256" key="5">
    <source>
        <dbReference type="ARBA" id="ARBA00023136"/>
    </source>
</evidence>
<feature type="transmembrane region" description="Helical" evidence="6">
    <location>
        <begin position="108"/>
        <end position="130"/>
    </location>
</feature>
<feature type="transmembrane region" description="Helical" evidence="6">
    <location>
        <begin position="344"/>
        <end position="362"/>
    </location>
</feature>
<organism evidence="7">
    <name type="scientific">Escherichia albertii</name>
    <dbReference type="NCBI Taxonomy" id="208962"/>
    <lineage>
        <taxon>Bacteria</taxon>
        <taxon>Pseudomonadati</taxon>
        <taxon>Pseudomonadota</taxon>
        <taxon>Gammaproteobacteria</taxon>
        <taxon>Enterobacterales</taxon>
        <taxon>Enterobacteriaceae</taxon>
        <taxon>Escherichia</taxon>
    </lineage>
</organism>
<comment type="subcellular location">
    <subcellularLocation>
        <location evidence="1">Cell membrane</location>
        <topology evidence="1">Multi-pass membrane protein</topology>
    </subcellularLocation>
</comment>